<feature type="transmembrane region" description="Helical" evidence="5">
    <location>
        <begin position="889"/>
        <end position="913"/>
    </location>
</feature>
<gene>
    <name evidence="7" type="ORF">SPHA_42099</name>
</gene>
<protein>
    <submittedName>
        <fullName evidence="7">ARHGEF12</fullName>
    </submittedName>
</protein>
<keyword evidence="5" id="KW-0812">Transmembrane</keyword>
<evidence type="ECO:0000256" key="1">
    <source>
        <dbReference type="ARBA" id="ARBA00022723"/>
    </source>
</evidence>
<evidence type="ECO:0000259" key="6">
    <source>
        <dbReference type="PROSITE" id="PS50081"/>
    </source>
</evidence>
<dbReference type="Gene3D" id="1.10.167.10">
    <property type="entry name" value="Regulator of G-protein Signalling 4, domain 2"/>
    <property type="match status" value="1"/>
</dbReference>
<dbReference type="InterPro" id="IPR046349">
    <property type="entry name" value="C1-like_sf"/>
</dbReference>
<keyword evidence="3" id="KW-0175">Coiled coil</keyword>
<feature type="coiled-coil region" evidence="3">
    <location>
        <begin position="58"/>
        <end position="85"/>
    </location>
</feature>
<feature type="transmembrane region" description="Helical" evidence="5">
    <location>
        <begin position="771"/>
        <end position="792"/>
    </location>
</feature>
<dbReference type="InterPro" id="IPR015212">
    <property type="entry name" value="RGS-like_dom"/>
</dbReference>
<dbReference type="AlphaFoldDB" id="A0A812CYJ0"/>
<dbReference type="GO" id="GO:0005737">
    <property type="term" value="C:cytoplasm"/>
    <property type="evidence" value="ECO:0007669"/>
    <property type="project" value="InterPro"/>
</dbReference>
<proteinExistence type="predicted"/>
<dbReference type="PANTHER" id="PTHR45872:SF2">
    <property type="entry name" value="RHO GUANINE NUCLEOTIDE EXCHANGE FACTOR 2, ISOFORM D"/>
    <property type="match status" value="1"/>
</dbReference>
<dbReference type="GO" id="GO:0005085">
    <property type="term" value="F:guanyl-nucleotide exchange factor activity"/>
    <property type="evidence" value="ECO:0007669"/>
    <property type="project" value="InterPro"/>
</dbReference>
<feature type="compositionally biased region" description="Basic and acidic residues" evidence="4">
    <location>
        <begin position="579"/>
        <end position="624"/>
    </location>
</feature>
<feature type="compositionally biased region" description="Basic and acidic residues" evidence="4">
    <location>
        <begin position="133"/>
        <end position="142"/>
    </location>
</feature>
<dbReference type="PANTHER" id="PTHR45872">
    <property type="entry name" value="RHO GUANINE NUCLEOTIDE EXCHANGE FACTOR 2, ISOFORM D"/>
    <property type="match status" value="1"/>
</dbReference>
<evidence type="ECO:0000313" key="8">
    <source>
        <dbReference type="Proteomes" id="UP000597762"/>
    </source>
</evidence>
<dbReference type="Pfam" id="PF00130">
    <property type="entry name" value="C1_1"/>
    <property type="match status" value="1"/>
</dbReference>
<keyword evidence="2" id="KW-0862">Zinc</keyword>
<dbReference type="CDD" id="cd20832">
    <property type="entry name" value="C1_ARHGEF-like"/>
    <property type="match status" value="1"/>
</dbReference>
<dbReference type="PROSITE" id="PS50081">
    <property type="entry name" value="ZF_DAG_PE_2"/>
    <property type="match status" value="1"/>
</dbReference>
<comment type="caution">
    <text evidence="7">The sequence shown here is derived from an EMBL/GenBank/DDBJ whole genome shotgun (WGS) entry which is preliminary data.</text>
</comment>
<dbReference type="InterPro" id="IPR044926">
    <property type="entry name" value="RGS_subdomain_2"/>
</dbReference>
<dbReference type="InterPro" id="IPR002219">
    <property type="entry name" value="PKC_DAG/PE"/>
</dbReference>
<reference evidence="7" key="1">
    <citation type="submission" date="2021-01" db="EMBL/GenBank/DDBJ databases">
        <authorList>
            <person name="Li R."/>
            <person name="Bekaert M."/>
        </authorList>
    </citation>
    <scope>NUCLEOTIDE SEQUENCE</scope>
    <source>
        <strain evidence="7">Farmed</strain>
    </source>
</reference>
<evidence type="ECO:0000256" key="3">
    <source>
        <dbReference type="SAM" id="Coils"/>
    </source>
</evidence>
<sequence length="951" mass="109659">MESKDNSSSNKRVTAPQPVDQEKEEDMRQQKIQTIEKMLSLQQEECEKVRKIYNKYPSEKVQGELNEKEKTVRTLENQLRQMTGEYQTDYTGLGLPETLPARLPGGSKHIKHGSVPASIYKTRDVVDIRDISVSRSKSDASSKHSQVAAGGGSDPSYPLLPSGYHQRDFIKERSSLPISSSDISSSCDSPQASPSNSPTPIHPTNMNWSNVDAEDFASSSHIMCFEDDDQDEESQEENEDYKPFQHLQEVEKRKAYLSILLHYLISNDDPSALFFYVITEIYASAPGNPKELRKWAYEIYSTFLIPEAPLRVTVDEKFIKTIDDVLNTKSDKEDCLRCIFQQSRYDAQSAVKCMLKEFWNKQKLGLGNIYGVDELKLNLDKSQEAKIIEKHLMPHMENFMEDRAKSARDQAQGWALATFLRHVGVPKPSSHSNILERVQSFVMKERKEKGIKLPGSRSKTKTHRNHQYVPQHYYVLTECVHCHSIIWGVGYQGYQCSNCEQNVHKQCIELVDVSCAPVKKKNTKRTSGLMDKWGRKPSSISDRRESCSPTQVGVSAFQSSNTDEDCDPEQHSVNNLVQRFEKKSPGDSEDERHKRGTDLGRSESLKDRPDPKGDRRTRRAKSDVEMDENTMKALNNSGSSSTSSLQSGRFVIIYILYSLYILSLIYSFFFFLPSSLFSRLLFSPVFSFLPSSLFSRLLISPFLFSFLPSFLLFSPFLFFFSFLLFSFSSSSLFSFSSSSLFSFSSSSLFSFSSSSLFSFSSSSSLFSFSSLLFFFSFLLFFFSFLLFFFSFLLFFFSFLLFFFSFLLFFFFFSFLLFFFFFSFLLFFFFFFSFLLFFFFFFFSFLLFSSLFPFLLFSSLFPFLLFSSLFPFLLFSSLFPFLLFSSLFPFLLFSSLFPLLLLLSPFLFSFSFLLFSSPFRLFLLSFLFLPLSLSFFLPLSLSFFLPLSLFNN</sequence>
<evidence type="ECO:0000256" key="5">
    <source>
        <dbReference type="SAM" id="Phobius"/>
    </source>
</evidence>
<feature type="region of interest" description="Disordered" evidence="4">
    <location>
        <begin position="178"/>
        <end position="205"/>
    </location>
</feature>
<feature type="transmembrane region" description="Helical" evidence="5">
    <location>
        <begin position="705"/>
        <end position="725"/>
    </location>
</feature>
<dbReference type="SUPFAM" id="SSF48097">
    <property type="entry name" value="Regulator of G-protein signaling, RGS"/>
    <property type="match status" value="1"/>
</dbReference>
<feature type="compositionally biased region" description="Low complexity" evidence="4">
    <location>
        <begin position="178"/>
        <end position="196"/>
    </location>
</feature>
<feature type="transmembrane region" description="Helical" evidence="5">
    <location>
        <begin position="680"/>
        <end position="699"/>
    </location>
</feature>
<keyword evidence="1" id="KW-0479">Metal-binding</keyword>
<evidence type="ECO:0000256" key="2">
    <source>
        <dbReference type="ARBA" id="ARBA00022833"/>
    </source>
</evidence>
<dbReference type="Proteomes" id="UP000597762">
    <property type="component" value="Unassembled WGS sequence"/>
</dbReference>
<dbReference type="GO" id="GO:0046872">
    <property type="term" value="F:metal ion binding"/>
    <property type="evidence" value="ECO:0007669"/>
    <property type="project" value="UniProtKB-KW"/>
</dbReference>
<organism evidence="7 8">
    <name type="scientific">Acanthosepion pharaonis</name>
    <name type="common">Pharaoh cuttlefish</name>
    <name type="synonym">Sepia pharaonis</name>
    <dbReference type="NCBI Taxonomy" id="158019"/>
    <lineage>
        <taxon>Eukaryota</taxon>
        <taxon>Metazoa</taxon>
        <taxon>Spiralia</taxon>
        <taxon>Lophotrochozoa</taxon>
        <taxon>Mollusca</taxon>
        <taxon>Cephalopoda</taxon>
        <taxon>Coleoidea</taxon>
        <taxon>Decapodiformes</taxon>
        <taxon>Sepiida</taxon>
        <taxon>Sepiina</taxon>
        <taxon>Sepiidae</taxon>
        <taxon>Acanthosepion</taxon>
    </lineage>
</organism>
<dbReference type="InterPro" id="IPR036305">
    <property type="entry name" value="RGS_sf"/>
</dbReference>
<name>A0A812CYJ0_ACAPH</name>
<dbReference type="GO" id="GO:0001664">
    <property type="term" value="F:G protein-coupled receptor binding"/>
    <property type="evidence" value="ECO:0007669"/>
    <property type="project" value="TreeGrafter"/>
</dbReference>
<feature type="domain" description="Phorbol-ester/DAG-type" evidence="6">
    <location>
        <begin position="465"/>
        <end position="515"/>
    </location>
</feature>
<dbReference type="GO" id="GO:0007186">
    <property type="term" value="P:G protein-coupled receptor signaling pathway"/>
    <property type="evidence" value="ECO:0007669"/>
    <property type="project" value="TreeGrafter"/>
</dbReference>
<feature type="transmembrane region" description="Helical" evidence="5">
    <location>
        <begin position="651"/>
        <end position="673"/>
    </location>
</feature>
<dbReference type="OrthoDB" id="2272012at2759"/>
<feature type="compositionally biased region" description="Low complexity" evidence="4">
    <location>
        <begin position="634"/>
        <end position="644"/>
    </location>
</feature>
<evidence type="ECO:0000313" key="7">
    <source>
        <dbReference type="EMBL" id="CAE1280036.1"/>
    </source>
</evidence>
<feature type="transmembrane region" description="Helical" evidence="5">
    <location>
        <begin position="799"/>
        <end position="820"/>
    </location>
</feature>
<keyword evidence="8" id="KW-1185">Reference proteome</keyword>
<evidence type="ECO:0000256" key="4">
    <source>
        <dbReference type="SAM" id="MobiDB-lite"/>
    </source>
</evidence>
<feature type="region of interest" description="Disordered" evidence="4">
    <location>
        <begin position="1"/>
        <end position="29"/>
    </location>
</feature>
<dbReference type="SMART" id="SM00109">
    <property type="entry name" value="C1"/>
    <property type="match status" value="1"/>
</dbReference>
<feature type="compositionally biased region" description="Polar residues" evidence="4">
    <location>
        <begin position="1"/>
        <end position="12"/>
    </location>
</feature>
<feature type="transmembrane region" description="Helical" evidence="5">
    <location>
        <begin position="859"/>
        <end position="883"/>
    </location>
</feature>
<feature type="compositionally biased region" description="Polar residues" evidence="4">
    <location>
        <begin position="547"/>
        <end position="561"/>
    </location>
</feature>
<feature type="transmembrane region" description="Helical" evidence="5">
    <location>
        <begin position="732"/>
        <end position="751"/>
    </location>
</feature>
<keyword evidence="5" id="KW-1133">Transmembrane helix</keyword>
<dbReference type="EMBL" id="CAHIKZ030002040">
    <property type="protein sequence ID" value="CAE1280036.1"/>
    <property type="molecule type" value="Genomic_DNA"/>
</dbReference>
<feature type="region of interest" description="Disordered" evidence="4">
    <location>
        <begin position="524"/>
        <end position="644"/>
    </location>
</feature>
<accession>A0A812CYJ0</accession>
<feature type="transmembrane region" description="Helical" evidence="5">
    <location>
        <begin position="920"/>
        <end position="944"/>
    </location>
</feature>
<keyword evidence="5" id="KW-0472">Membrane</keyword>
<dbReference type="SUPFAM" id="SSF57889">
    <property type="entry name" value="Cysteine-rich domain"/>
    <property type="match status" value="1"/>
</dbReference>
<dbReference type="Pfam" id="PF09128">
    <property type="entry name" value="RGS-like"/>
    <property type="match status" value="1"/>
</dbReference>
<dbReference type="PROSITE" id="PS00479">
    <property type="entry name" value="ZF_DAG_PE_1"/>
    <property type="match status" value="1"/>
</dbReference>
<feature type="transmembrane region" description="Helical" evidence="5">
    <location>
        <begin position="826"/>
        <end position="847"/>
    </location>
</feature>
<feature type="region of interest" description="Disordered" evidence="4">
    <location>
        <begin position="133"/>
        <end position="163"/>
    </location>
</feature>
<dbReference type="Gene3D" id="3.30.60.20">
    <property type="match status" value="1"/>
</dbReference>